<keyword evidence="9" id="KW-0325">Glycoprotein</keyword>
<evidence type="ECO:0000256" key="6">
    <source>
        <dbReference type="ARBA" id="ARBA00022824"/>
    </source>
</evidence>
<dbReference type="Proteomes" id="UP001055712">
    <property type="component" value="Unassembled WGS sequence"/>
</dbReference>
<evidence type="ECO:0000256" key="7">
    <source>
        <dbReference type="ARBA" id="ARBA00022989"/>
    </source>
</evidence>
<feature type="region of interest" description="Disordered" evidence="10">
    <location>
        <begin position="331"/>
        <end position="357"/>
    </location>
</feature>
<comment type="similarity">
    <text evidence="3">Belongs to the PIGS family.</text>
</comment>
<keyword evidence="5 11" id="KW-0812">Transmembrane</keyword>
<evidence type="ECO:0000256" key="10">
    <source>
        <dbReference type="SAM" id="MobiDB-lite"/>
    </source>
</evidence>
<reference evidence="12" key="1">
    <citation type="journal article" date="2019" name="Plant J.">
        <title>Chlorella vulgaris genome assembly and annotation reveals the molecular basis for metabolic acclimation to high light conditions.</title>
        <authorList>
            <person name="Cecchin M."/>
            <person name="Marcolungo L."/>
            <person name="Rossato M."/>
            <person name="Girolomoni L."/>
            <person name="Cosentino E."/>
            <person name="Cuine S."/>
            <person name="Li-Beisson Y."/>
            <person name="Delledonne M."/>
            <person name="Ballottari M."/>
        </authorList>
    </citation>
    <scope>NUCLEOTIDE SEQUENCE</scope>
    <source>
        <strain evidence="12">211/11P</strain>
    </source>
</reference>
<comment type="pathway">
    <text evidence="2">Glycolipid biosynthesis; glycosylphosphatidylinositol-anchor biosynthesis.</text>
</comment>
<sequence>MEEAVDEGHSTPISLHRARWLAMALLLLLYVGGFLHAWQALAVPRYALPTKQARQVQTALAPAAHAAPPQSQLCCSALRLHCTLLPAEQPREDWDTLDIEALATAHLQPALQQLTTDVHIGSSLLLYPPRLPFEQLQWDAQRKAHLLPGVAAAVWGQQVQQLAWSAGPAHSDPSLGPAAASVLLYFPPAAHQPLLLELAGGDAANSMELGDGSLLLIVNPDIAGGGSGVGGIKARLALDILSWLLQPLKPRSSSSSSTNSSAGDNSSSSSNDDGSPTLMLRQLRRSLTAGCAAAAATALERFMAAAEAAPTQPVTAGMASQAAEVVQLLEQASRGQKQGEEEGGSRHLTGDPGPEPAFEQLAAARTAWHLAHQLLSDPGTGALQAFPPEHALAVLMSLALPLTVVLIRAAVGELWQWSEPWRVRREARRQALRQALWRQAEAGRARVQRAVLHFAAKLRRYCRTPHHRVNSC</sequence>
<gene>
    <name evidence="12" type="ORF">D9Q98_009400</name>
</gene>
<evidence type="ECO:0000256" key="4">
    <source>
        <dbReference type="ARBA" id="ARBA00022502"/>
    </source>
</evidence>
<dbReference type="InterPro" id="IPR019540">
    <property type="entry name" value="PtdIno-glycan_biosynth_class_S"/>
</dbReference>
<keyword evidence="8 11" id="KW-0472">Membrane</keyword>
<dbReference type="GO" id="GO:0016255">
    <property type="term" value="P:attachment of GPI anchor to protein"/>
    <property type="evidence" value="ECO:0007669"/>
    <property type="project" value="InterPro"/>
</dbReference>
<organism evidence="12 13">
    <name type="scientific">Chlorella vulgaris</name>
    <name type="common">Green alga</name>
    <dbReference type="NCBI Taxonomy" id="3077"/>
    <lineage>
        <taxon>Eukaryota</taxon>
        <taxon>Viridiplantae</taxon>
        <taxon>Chlorophyta</taxon>
        <taxon>core chlorophytes</taxon>
        <taxon>Trebouxiophyceae</taxon>
        <taxon>Chlorellales</taxon>
        <taxon>Chlorellaceae</taxon>
        <taxon>Chlorella clade</taxon>
        <taxon>Chlorella</taxon>
    </lineage>
</organism>
<evidence type="ECO:0000256" key="3">
    <source>
        <dbReference type="ARBA" id="ARBA00005316"/>
    </source>
</evidence>
<evidence type="ECO:0000256" key="1">
    <source>
        <dbReference type="ARBA" id="ARBA00004477"/>
    </source>
</evidence>
<protein>
    <submittedName>
        <fullName evidence="12">Uncharacterized protein</fullName>
    </submittedName>
</protein>
<comment type="caution">
    <text evidence="12">The sequence shown here is derived from an EMBL/GenBank/DDBJ whole genome shotgun (WGS) entry which is preliminary data.</text>
</comment>
<keyword evidence="7 11" id="KW-1133">Transmembrane helix</keyword>
<dbReference type="EMBL" id="SIDB01000007">
    <property type="protein sequence ID" value="KAI3430998.1"/>
    <property type="molecule type" value="Genomic_DNA"/>
</dbReference>
<evidence type="ECO:0000256" key="9">
    <source>
        <dbReference type="ARBA" id="ARBA00023180"/>
    </source>
</evidence>
<dbReference type="PANTHER" id="PTHR21072:SF13">
    <property type="entry name" value="GPI TRANSAMIDASE COMPONENT PIG-S"/>
    <property type="match status" value="1"/>
</dbReference>
<keyword evidence="4" id="KW-0337">GPI-anchor biosynthesis</keyword>
<feature type="compositionally biased region" description="Basic and acidic residues" evidence="10">
    <location>
        <begin position="337"/>
        <end position="349"/>
    </location>
</feature>
<feature type="transmembrane region" description="Helical" evidence="11">
    <location>
        <begin position="20"/>
        <end position="41"/>
    </location>
</feature>
<evidence type="ECO:0000313" key="13">
    <source>
        <dbReference type="Proteomes" id="UP001055712"/>
    </source>
</evidence>
<dbReference type="PANTHER" id="PTHR21072">
    <property type="entry name" value="GPI TRANSAMIDASE COMPONENT PIG-S"/>
    <property type="match status" value="1"/>
</dbReference>
<accession>A0A9D4TPN2</accession>
<evidence type="ECO:0000256" key="8">
    <source>
        <dbReference type="ARBA" id="ARBA00023136"/>
    </source>
</evidence>
<dbReference type="OrthoDB" id="10667053at2759"/>
<proteinExistence type="inferred from homology"/>
<evidence type="ECO:0000313" key="12">
    <source>
        <dbReference type="EMBL" id="KAI3430998.1"/>
    </source>
</evidence>
<reference evidence="12" key="2">
    <citation type="submission" date="2020-11" db="EMBL/GenBank/DDBJ databases">
        <authorList>
            <person name="Cecchin M."/>
            <person name="Marcolungo L."/>
            <person name="Rossato M."/>
            <person name="Girolomoni L."/>
            <person name="Cosentino E."/>
            <person name="Cuine S."/>
            <person name="Li-Beisson Y."/>
            <person name="Delledonne M."/>
            <person name="Ballottari M."/>
        </authorList>
    </citation>
    <scope>NUCLEOTIDE SEQUENCE</scope>
    <source>
        <strain evidence="12">211/11P</strain>
        <tissue evidence="12">Whole cell</tissue>
    </source>
</reference>
<feature type="compositionally biased region" description="Low complexity" evidence="10">
    <location>
        <begin position="252"/>
        <end position="275"/>
    </location>
</feature>
<dbReference type="GO" id="GO:0006506">
    <property type="term" value="P:GPI anchor biosynthetic process"/>
    <property type="evidence" value="ECO:0007669"/>
    <property type="project" value="UniProtKB-KW"/>
</dbReference>
<dbReference type="AlphaFoldDB" id="A0A9D4TPN2"/>
<evidence type="ECO:0000256" key="11">
    <source>
        <dbReference type="SAM" id="Phobius"/>
    </source>
</evidence>
<evidence type="ECO:0000256" key="5">
    <source>
        <dbReference type="ARBA" id="ARBA00022692"/>
    </source>
</evidence>
<feature type="region of interest" description="Disordered" evidence="10">
    <location>
        <begin position="249"/>
        <end position="277"/>
    </location>
</feature>
<evidence type="ECO:0000256" key="2">
    <source>
        <dbReference type="ARBA" id="ARBA00004687"/>
    </source>
</evidence>
<comment type="subcellular location">
    <subcellularLocation>
        <location evidence="1">Endoplasmic reticulum membrane</location>
        <topology evidence="1">Multi-pass membrane protein</topology>
    </subcellularLocation>
</comment>
<keyword evidence="13" id="KW-1185">Reference proteome</keyword>
<name>A0A9D4TPN2_CHLVU</name>
<keyword evidence="6" id="KW-0256">Endoplasmic reticulum</keyword>
<dbReference type="GO" id="GO:0042765">
    <property type="term" value="C:GPI-anchor transamidase complex"/>
    <property type="evidence" value="ECO:0007669"/>
    <property type="project" value="InterPro"/>
</dbReference>